<comment type="caution">
    <text evidence="2">The sequence shown here is derived from an EMBL/GenBank/DDBJ whole genome shotgun (WGS) entry which is preliminary data.</text>
</comment>
<evidence type="ECO:0000313" key="2">
    <source>
        <dbReference type="EMBL" id="ORY22981.1"/>
    </source>
</evidence>
<feature type="compositionally biased region" description="Basic and acidic residues" evidence="1">
    <location>
        <begin position="213"/>
        <end position="239"/>
    </location>
</feature>
<evidence type="ECO:0000313" key="3">
    <source>
        <dbReference type="Proteomes" id="UP000193986"/>
    </source>
</evidence>
<feature type="region of interest" description="Disordered" evidence="1">
    <location>
        <begin position="213"/>
        <end position="243"/>
    </location>
</feature>
<sequence length="335" mass="37977">MGKWADSEYDRLAVAKLQRLFDIATASTDIEGSPGPRTLRTFIKELDPNDKAVQACFTKLVKRHFYSHSFPDTRIRVPVSPGSDPTFPTYPLGENWELFHEPARRRVDLAGDLAVSDVTIIDHRANFWRDQAAQSDQAATPVDPESPGRLERRSASPSHSPSRQALIDGAPSPSRSPRSPSRAWLDEYQASQSAAIRPSSSFRYLYPTRYRTRGREEEGQDEERERAVRLRHERDSPERRARRHRTNVVDLQRLMRTGSGRDTRRDGIVLDMPDDQPPWPTLNPEAEPFLPSQIIPNRSGLMAALMEDGTIDFVGNPAGTYEDSESDSFPPWRNS</sequence>
<feature type="region of interest" description="Disordered" evidence="1">
    <location>
        <begin position="315"/>
        <end position="335"/>
    </location>
</feature>
<feature type="region of interest" description="Disordered" evidence="1">
    <location>
        <begin position="132"/>
        <end position="181"/>
    </location>
</feature>
<gene>
    <name evidence="2" type="ORF">BCR39DRAFT_550334</name>
</gene>
<evidence type="ECO:0000256" key="1">
    <source>
        <dbReference type="SAM" id="MobiDB-lite"/>
    </source>
</evidence>
<accession>A0A1Y2AKB1</accession>
<dbReference type="EMBL" id="MCFC01000085">
    <property type="protein sequence ID" value="ORY22981.1"/>
    <property type="molecule type" value="Genomic_DNA"/>
</dbReference>
<dbReference type="OrthoDB" id="2565303at2759"/>
<organism evidence="2 3">
    <name type="scientific">Naematelia encephala</name>
    <dbReference type="NCBI Taxonomy" id="71784"/>
    <lineage>
        <taxon>Eukaryota</taxon>
        <taxon>Fungi</taxon>
        <taxon>Dikarya</taxon>
        <taxon>Basidiomycota</taxon>
        <taxon>Agaricomycotina</taxon>
        <taxon>Tremellomycetes</taxon>
        <taxon>Tremellales</taxon>
        <taxon>Naemateliaceae</taxon>
        <taxon>Naematelia</taxon>
    </lineage>
</organism>
<keyword evidence="3" id="KW-1185">Reference proteome</keyword>
<dbReference type="AlphaFoldDB" id="A0A1Y2AKB1"/>
<dbReference type="Proteomes" id="UP000193986">
    <property type="component" value="Unassembled WGS sequence"/>
</dbReference>
<feature type="compositionally biased region" description="Low complexity" evidence="1">
    <location>
        <begin position="171"/>
        <end position="181"/>
    </location>
</feature>
<name>A0A1Y2AKB1_9TREE</name>
<dbReference type="InParanoid" id="A0A1Y2AKB1"/>
<protein>
    <submittedName>
        <fullName evidence="2">Uncharacterized protein</fullName>
    </submittedName>
</protein>
<reference evidence="2 3" key="1">
    <citation type="submission" date="2016-07" db="EMBL/GenBank/DDBJ databases">
        <title>Pervasive Adenine N6-methylation of Active Genes in Fungi.</title>
        <authorList>
            <consortium name="DOE Joint Genome Institute"/>
            <person name="Mondo S.J."/>
            <person name="Dannebaum R.O."/>
            <person name="Kuo R.C."/>
            <person name="Labutti K."/>
            <person name="Haridas S."/>
            <person name="Kuo A."/>
            <person name="Salamov A."/>
            <person name="Ahrendt S.R."/>
            <person name="Lipzen A."/>
            <person name="Sullivan W."/>
            <person name="Andreopoulos W.B."/>
            <person name="Clum A."/>
            <person name="Lindquist E."/>
            <person name="Daum C."/>
            <person name="Ramamoorthy G.K."/>
            <person name="Gryganskyi A."/>
            <person name="Culley D."/>
            <person name="Magnuson J.K."/>
            <person name="James T.Y."/>
            <person name="O'Malley M.A."/>
            <person name="Stajich J.E."/>
            <person name="Spatafora J.W."/>
            <person name="Visel A."/>
            <person name="Grigoriev I.V."/>
        </authorList>
    </citation>
    <scope>NUCLEOTIDE SEQUENCE [LARGE SCALE GENOMIC DNA]</scope>
    <source>
        <strain evidence="2 3">68-887.2</strain>
    </source>
</reference>
<proteinExistence type="predicted"/>